<evidence type="ECO:0000313" key="4">
    <source>
        <dbReference type="Proteomes" id="UP000183413"/>
    </source>
</evidence>
<protein>
    <recommendedName>
        <fullName evidence="2">SnoaL-like domain-containing protein</fullName>
    </recommendedName>
</protein>
<dbReference type="InterPro" id="IPR011944">
    <property type="entry name" value="Steroid_delta5-4_isomerase"/>
</dbReference>
<dbReference type="Proteomes" id="UP000183413">
    <property type="component" value="Unassembled WGS sequence"/>
</dbReference>
<feature type="transmembrane region" description="Helical" evidence="1">
    <location>
        <begin position="43"/>
        <end position="64"/>
    </location>
</feature>
<dbReference type="RefSeq" id="WP_075021392.1">
    <property type="nucleotide sequence ID" value="NZ_FOVH01000005.1"/>
</dbReference>
<dbReference type="InterPro" id="IPR032710">
    <property type="entry name" value="NTF2-like_dom_sf"/>
</dbReference>
<evidence type="ECO:0000256" key="1">
    <source>
        <dbReference type="SAM" id="Phobius"/>
    </source>
</evidence>
<evidence type="ECO:0000313" key="3">
    <source>
        <dbReference type="EMBL" id="SFO31456.1"/>
    </source>
</evidence>
<keyword evidence="1" id="KW-0472">Membrane</keyword>
<dbReference type="InParanoid" id="A0A1I5G692"/>
<reference evidence="3 4" key="1">
    <citation type="submission" date="2016-10" db="EMBL/GenBank/DDBJ databases">
        <authorList>
            <person name="de Groot N.N."/>
        </authorList>
    </citation>
    <scope>NUCLEOTIDE SEQUENCE [LARGE SCALE GENOMIC DNA]</scope>
    <source>
        <strain evidence="3 4">DSM 43067</strain>
    </source>
</reference>
<gene>
    <name evidence="3" type="ORF">SAMN04489713_10551</name>
</gene>
<proteinExistence type="predicted"/>
<feature type="domain" description="SnoaL-like" evidence="2">
    <location>
        <begin position="197"/>
        <end position="318"/>
    </location>
</feature>
<feature type="transmembrane region" description="Helical" evidence="1">
    <location>
        <begin position="76"/>
        <end position="103"/>
    </location>
</feature>
<keyword evidence="4" id="KW-1185">Reference proteome</keyword>
<dbReference type="InterPro" id="IPR037401">
    <property type="entry name" value="SnoaL-like"/>
</dbReference>
<dbReference type="Pfam" id="PF13577">
    <property type="entry name" value="SnoaL_4"/>
    <property type="match status" value="1"/>
</dbReference>
<dbReference type="NCBIfam" id="TIGR02246">
    <property type="entry name" value="SgcJ/EcaC family oxidoreductase"/>
    <property type="match status" value="1"/>
</dbReference>
<dbReference type="EMBL" id="FOVH01000005">
    <property type="protein sequence ID" value="SFO31456.1"/>
    <property type="molecule type" value="Genomic_DNA"/>
</dbReference>
<dbReference type="SUPFAM" id="SSF54427">
    <property type="entry name" value="NTF2-like"/>
    <property type="match status" value="1"/>
</dbReference>
<name>A0A1I5G692_9ACTN</name>
<dbReference type="AlphaFoldDB" id="A0A1I5G692"/>
<accession>A0A1I5G692</accession>
<organism evidence="3 4">
    <name type="scientific">Actinomadura madurae</name>
    <dbReference type="NCBI Taxonomy" id="1993"/>
    <lineage>
        <taxon>Bacteria</taxon>
        <taxon>Bacillati</taxon>
        <taxon>Actinomycetota</taxon>
        <taxon>Actinomycetes</taxon>
        <taxon>Streptosporangiales</taxon>
        <taxon>Thermomonosporaceae</taxon>
        <taxon>Actinomadura</taxon>
    </lineage>
</organism>
<keyword evidence="1" id="KW-0812">Transmembrane</keyword>
<sequence>MTSHLVGLLRGWGTGPYAVMVPSLVIAQAVSFRSTGMGSAGLAVGGLAGLGWALLVGWVTGRIGTTSERRSKAEDVFVFCGVICAAFLCCGGVMMILLMGAVLDESSTTHQTLSAMMAPTLPYYIVGNTAMELLIVPAALFLGWRAGRDTMTRIHAMVAAAVMTAALATGCAAADEQAVTVAKTDGSSRPAPASRDQTRAITALLKSIDRSWNIGDAAAFAAHWTSDGTVISPQGRRTEGRSKIREEQAAAFAGPMKGTTHELTATNIQWTARDHAVVDGDAVVSNLRGSDGTVYPPLSAKFTCVCINKHGRWMVTHMVSYTFIDS</sequence>
<keyword evidence="1" id="KW-1133">Transmembrane helix</keyword>
<dbReference type="Gene3D" id="3.10.450.50">
    <property type="match status" value="1"/>
</dbReference>
<evidence type="ECO:0000259" key="2">
    <source>
        <dbReference type="Pfam" id="PF13577"/>
    </source>
</evidence>
<feature type="transmembrane region" description="Helical" evidence="1">
    <location>
        <begin position="123"/>
        <end position="144"/>
    </location>
</feature>